<dbReference type="RefSeq" id="WP_323466673.1">
    <property type="nucleotide sequence ID" value="NZ_CP144224.1"/>
</dbReference>
<dbReference type="EMBL" id="JAWJAY010000001">
    <property type="protein sequence ID" value="MDV2885555.1"/>
    <property type="molecule type" value="Genomic_DNA"/>
</dbReference>
<evidence type="ECO:0000313" key="4">
    <source>
        <dbReference type="Proteomes" id="UP001285636"/>
    </source>
</evidence>
<keyword evidence="1" id="KW-0175">Coiled coil</keyword>
<organism evidence="3 4">
    <name type="scientific">Alkalihalophilus pseudofirmus</name>
    <name type="common">Bacillus pseudofirmus</name>
    <dbReference type="NCBI Taxonomy" id="79885"/>
    <lineage>
        <taxon>Bacteria</taxon>
        <taxon>Bacillati</taxon>
        <taxon>Bacillota</taxon>
        <taxon>Bacilli</taxon>
        <taxon>Bacillales</taxon>
        <taxon>Bacillaceae</taxon>
        <taxon>Alkalihalophilus</taxon>
    </lineage>
</organism>
<feature type="transmembrane region" description="Helical" evidence="2">
    <location>
        <begin position="7"/>
        <end position="26"/>
    </location>
</feature>
<keyword evidence="2" id="KW-1133">Transmembrane helix</keyword>
<name>A0AAJ2U1U2_ALKPS</name>
<gene>
    <name evidence="3" type="ORF">RYX45_10185</name>
</gene>
<dbReference type="InterPro" id="IPR038503">
    <property type="entry name" value="SpoIIIAH_sf"/>
</dbReference>
<accession>A0AAJ2U1U2</accession>
<dbReference type="AlphaFoldDB" id="A0AAJ2U1U2"/>
<proteinExistence type="predicted"/>
<sequence>MVLKKQTVWLLTMLSLIVVLSAYYLMTPGPASEDIAFVDNQEIEAAEEGMEDSEDMVVNVEEEFEAVDAETGEEVANTEVNAMSGSELFATMRVELQESRDRMAEEYTKIQAAGDVAAEKVVEAHEKSMELLALSQQESMLETLIKTKGFNDVLVMTEGQEVKVIVQAEELTGAQTVEIMDMVADQLGNGKSVVVSHE</sequence>
<evidence type="ECO:0000313" key="3">
    <source>
        <dbReference type="EMBL" id="MDV2885555.1"/>
    </source>
</evidence>
<keyword evidence="2" id="KW-0812">Transmembrane</keyword>
<dbReference type="Pfam" id="PF12685">
    <property type="entry name" value="SpoIIIAH"/>
    <property type="match status" value="1"/>
</dbReference>
<protein>
    <submittedName>
        <fullName evidence="3">SpoIIIAH-like family protein</fullName>
    </submittedName>
</protein>
<feature type="coiled-coil region" evidence="1">
    <location>
        <begin position="43"/>
        <end position="70"/>
    </location>
</feature>
<dbReference type="InterPro" id="IPR024232">
    <property type="entry name" value="SpoIIIAH"/>
</dbReference>
<dbReference type="Proteomes" id="UP001285636">
    <property type="component" value="Unassembled WGS sequence"/>
</dbReference>
<keyword evidence="2" id="KW-0472">Membrane</keyword>
<dbReference type="Gene3D" id="1.10.287.4300">
    <property type="entry name" value="Stage III sporulation protein AH-like"/>
    <property type="match status" value="1"/>
</dbReference>
<comment type="caution">
    <text evidence="3">The sequence shown here is derived from an EMBL/GenBank/DDBJ whole genome shotgun (WGS) entry which is preliminary data.</text>
</comment>
<evidence type="ECO:0000256" key="2">
    <source>
        <dbReference type="SAM" id="Phobius"/>
    </source>
</evidence>
<evidence type="ECO:0000256" key="1">
    <source>
        <dbReference type="SAM" id="Coils"/>
    </source>
</evidence>
<reference evidence="3" key="1">
    <citation type="submission" date="2023-10" db="EMBL/GenBank/DDBJ databases">
        <title>Screening of Alkalihalophilus pseudofirmusBZ-TG-HK211 and Its Alleviation of Salt Stress on Rapeseed Growth.</title>
        <authorList>
            <person name="Zhao B."/>
            <person name="Guo T."/>
        </authorList>
    </citation>
    <scope>NUCLEOTIDE SEQUENCE</scope>
    <source>
        <strain evidence="3">BZ-TG-HK211</strain>
    </source>
</reference>